<comment type="caution">
    <text evidence="6">The sequence shown here is derived from an EMBL/GenBank/DDBJ whole genome shotgun (WGS) entry which is preliminary data.</text>
</comment>
<keyword evidence="7" id="KW-1185">Reference proteome</keyword>
<protein>
    <submittedName>
        <fullName evidence="6">Branched-chain amino acid transport system substrate-binding protein</fullName>
    </submittedName>
</protein>
<feature type="signal peptide" evidence="4">
    <location>
        <begin position="1"/>
        <end position="24"/>
    </location>
</feature>
<dbReference type="InterPro" id="IPR028081">
    <property type="entry name" value="Leu-bd"/>
</dbReference>
<dbReference type="SUPFAM" id="SSF53822">
    <property type="entry name" value="Periplasmic binding protein-like I"/>
    <property type="match status" value="1"/>
</dbReference>
<evidence type="ECO:0000313" key="7">
    <source>
        <dbReference type="Proteomes" id="UP001231124"/>
    </source>
</evidence>
<keyword evidence="3" id="KW-0029">Amino-acid transport</keyword>
<gene>
    <name evidence="6" type="ORF">QO012_004112</name>
</gene>
<feature type="domain" description="Leucine-binding protein" evidence="5">
    <location>
        <begin position="28"/>
        <end position="365"/>
    </location>
</feature>
<feature type="chain" id="PRO_5046745289" evidence="4">
    <location>
        <begin position="25"/>
        <end position="402"/>
    </location>
</feature>
<dbReference type="PANTHER" id="PTHR30483:SF6">
    <property type="entry name" value="PERIPLASMIC BINDING PROTEIN OF ABC TRANSPORTER FOR NATURAL AMINO ACIDS"/>
    <property type="match status" value="1"/>
</dbReference>
<keyword evidence="3" id="KW-0813">Transport</keyword>
<dbReference type="CDD" id="cd06327">
    <property type="entry name" value="PBP1_SBP-like"/>
    <property type="match status" value="1"/>
</dbReference>
<evidence type="ECO:0000256" key="4">
    <source>
        <dbReference type="SAM" id="SignalP"/>
    </source>
</evidence>
<dbReference type="PANTHER" id="PTHR30483">
    <property type="entry name" value="LEUCINE-SPECIFIC-BINDING PROTEIN"/>
    <property type="match status" value="1"/>
</dbReference>
<accession>A0ABU0I6S2</accession>
<dbReference type="RefSeq" id="WP_238205357.1">
    <property type="nucleotide sequence ID" value="NZ_BPQE01000021.1"/>
</dbReference>
<evidence type="ECO:0000259" key="5">
    <source>
        <dbReference type="Pfam" id="PF13458"/>
    </source>
</evidence>
<dbReference type="Proteomes" id="UP001231124">
    <property type="component" value="Unassembled WGS sequence"/>
</dbReference>
<organism evidence="6 7">
    <name type="scientific">Methylobacterium aerolatum</name>
    <dbReference type="NCBI Taxonomy" id="418708"/>
    <lineage>
        <taxon>Bacteria</taxon>
        <taxon>Pseudomonadati</taxon>
        <taxon>Pseudomonadota</taxon>
        <taxon>Alphaproteobacteria</taxon>
        <taxon>Hyphomicrobiales</taxon>
        <taxon>Methylobacteriaceae</taxon>
        <taxon>Methylobacterium</taxon>
    </lineage>
</organism>
<sequence length="402" mass="42954">MPRTIRAALTLLAVATLASPPGRAAEGPVRIGVLNDQSGLYSEFGGAGSVEAAKMAVADFGGTVLGRPIEVLSADHQNKTDVGAGIARKWFDQDNVLAIADLTNSAVAIAVQNMARERGRITLASGPGTNRLTNEDCSPTGFHWPWDTYSQAVGTSRAVIQDGGKTWFLIAADYAFGHQMAADLTKTITENHATVVGQTRHPTGTQDFSSYLLQAQASKAQIIGLANGGVDTTNAVKQAGEFGITQGGQRILGLITVISDVHALGLKVAQGLIATTAFYWDRNEDSRTFGKRYMALTGRMPDMIQAGVYSSVLHYLKAMKAAGTDDGKAVAEAMRAMPVDDLFVKNGKVRVDGRMEHDMYLIQVKSPAESKGPWDYYRVLRTIPAAEATLPLAESKCPLVKK</sequence>
<dbReference type="InterPro" id="IPR051010">
    <property type="entry name" value="BCAA_transport"/>
</dbReference>
<evidence type="ECO:0000313" key="6">
    <source>
        <dbReference type="EMBL" id="MDQ0449590.1"/>
    </source>
</evidence>
<evidence type="ECO:0000256" key="1">
    <source>
        <dbReference type="ARBA" id="ARBA00010062"/>
    </source>
</evidence>
<evidence type="ECO:0000256" key="3">
    <source>
        <dbReference type="ARBA" id="ARBA00022970"/>
    </source>
</evidence>
<reference evidence="6 7" key="1">
    <citation type="submission" date="2023-07" db="EMBL/GenBank/DDBJ databases">
        <title>Genomic Encyclopedia of Type Strains, Phase IV (KMG-IV): sequencing the most valuable type-strain genomes for metagenomic binning, comparative biology and taxonomic classification.</title>
        <authorList>
            <person name="Goeker M."/>
        </authorList>
    </citation>
    <scope>NUCLEOTIDE SEQUENCE [LARGE SCALE GENOMIC DNA]</scope>
    <source>
        <strain evidence="6 7">DSM 19013</strain>
    </source>
</reference>
<dbReference type="Pfam" id="PF13458">
    <property type="entry name" value="Peripla_BP_6"/>
    <property type="match status" value="1"/>
</dbReference>
<proteinExistence type="inferred from homology"/>
<dbReference type="Gene3D" id="3.40.50.2300">
    <property type="match status" value="2"/>
</dbReference>
<dbReference type="EMBL" id="JAUSVP010000016">
    <property type="protein sequence ID" value="MDQ0449590.1"/>
    <property type="molecule type" value="Genomic_DNA"/>
</dbReference>
<name>A0ABU0I6S2_9HYPH</name>
<evidence type="ECO:0000256" key="2">
    <source>
        <dbReference type="ARBA" id="ARBA00022729"/>
    </source>
</evidence>
<comment type="similarity">
    <text evidence="1">Belongs to the leucine-binding protein family.</text>
</comment>
<dbReference type="InterPro" id="IPR028082">
    <property type="entry name" value="Peripla_BP_I"/>
</dbReference>
<keyword evidence="2 4" id="KW-0732">Signal</keyword>